<keyword evidence="3" id="KW-0863">Zinc-finger</keyword>
<dbReference type="InterPro" id="IPR019734">
    <property type="entry name" value="TPR_rpt"/>
</dbReference>
<dbReference type="GO" id="GO:0101031">
    <property type="term" value="C:protein folding chaperone complex"/>
    <property type="evidence" value="ECO:0007669"/>
    <property type="project" value="TreeGrafter"/>
</dbReference>
<feature type="region of interest" description="Disordered" evidence="4">
    <location>
        <begin position="287"/>
        <end position="324"/>
    </location>
</feature>
<name>A0A6A4HL50_9AGAR</name>
<dbReference type="InterPro" id="IPR011990">
    <property type="entry name" value="TPR-like_helical_dom_sf"/>
</dbReference>
<dbReference type="OrthoDB" id="245563at2759"/>
<accession>A0A6A4HL50</accession>
<organism evidence="6 7">
    <name type="scientific">Gymnopus androsaceus JB14</name>
    <dbReference type="NCBI Taxonomy" id="1447944"/>
    <lineage>
        <taxon>Eukaryota</taxon>
        <taxon>Fungi</taxon>
        <taxon>Dikarya</taxon>
        <taxon>Basidiomycota</taxon>
        <taxon>Agaricomycotina</taxon>
        <taxon>Agaricomycetes</taxon>
        <taxon>Agaricomycetidae</taxon>
        <taxon>Agaricales</taxon>
        <taxon>Marasmiineae</taxon>
        <taxon>Omphalotaceae</taxon>
        <taxon>Gymnopus</taxon>
    </lineage>
</organism>
<dbReference type="SMART" id="SM00028">
    <property type="entry name" value="TPR"/>
    <property type="match status" value="2"/>
</dbReference>
<feature type="domain" description="C3H1-type" evidence="5">
    <location>
        <begin position="488"/>
        <end position="515"/>
    </location>
</feature>
<evidence type="ECO:0000313" key="7">
    <source>
        <dbReference type="Proteomes" id="UP000799118"/>
    </source>
</evidence>
<keyword evidence="3" id="KW-0479">Metal-binding</keyword>
<dbReference type="SUPFAM" id="SSF48452">
    <property type="entry name" value="TPR-like"/>
    <property type="match status" value="1"/>
</dbReference>
<keyword evidence="3" id="KW-0862">Zinc</keyword>
<gene>
    <name evidence="6" type="ORF">BT96DRAFT_920944</name>
</gene>
<feature type="repeat" description="TPR" evidence="2">
    <location>
        <begin position="397"/>
        <end position="430"/>
    </location>
</feature>
<evidence type="ECO:0000256" key="3">
    <source>
        <dbReference type="PROSITE-ProRule" id="PRU00723"/>
    </source>
</evidence>
<dbReference type="PROSITE" id="PS50005">
    <property type="entry name" value="TPR"/>
    <property type="match status" value="1"/>
</dbReference>
<keyword evidence="1 2" id="KW-0802">TPR repeat</keyword>
<dbReference type="PANTHER" id="PTHR46423:SF1">
    <property type="entry name" value="RNA POLYMERASE II-ASSOCIATED PROTEIN 3"/>
    <property type="match status" value="1"/>
</dbReference>
<feature type="zinc finger region" description="C3H1-type" evidence="3">
    <location>
        <begin position="488"/>
        <end position="515"/>
    </location>
</feature>
<dbReference type="Proteomes" id="UP000799118">
    <property type="component" value="Unassembled WGS sequence"/>
</dbReference>
<dbReference type="Pfam" id="PF13181">
    <property type="entry name" value="TPR_8"/>
    <property type="match status" value="1"/>
</dbReference>
<sequence>MPEKKPRILVLSLMRERVLDDINSQLYDSMRKCAVVSPFIETVKEFKRQMSLSTPSAILVIDSAISKPNFALVLSQLVRYAKSGGTVICACNFSNHLAYDQAKGFFGSWELPWDAGSYLRTTVHRNSRKVPTGVVDTSFANLPQSYSIKSFYLINVHPSQCFYNPSENSHLESRVFHSDLFPVDPQETPCAFAPVGKGFFGYVGDVNAEETSTRAIMVMAQLPLDAVVPDVRSCNNAILATPSGFSAAGPADKSEAEEAGAMSIFTDAVRQAGRDMKSGFKMAKLSDGFLGPSKPGGKGPATQPSATAPGKKSKPRPQRPREAEVIARGAKRALVLERKGNTLFKNGDNLGAIEQYKKAIATRGPHPLIPSKFGCSISEARTRRLAPIALLHDPKHMKARYRRGVTLRHQRQFNRAIEDFEACARLSPNDPQFQKEIAQTKDESSAEAKSIPKQPSVIIPHSLNPSLDDIPIPVPGADDFDSSDFEHEGNGKACRAYNRDGCKAKQKCEFAHAPPSKGIEKKKKNMTTRDELGRNVCNYYLLDECIFSDVAWWISLGDGNKDEAKVDRFKIRMGM</sequence>
<dbReference type="EMBL" id="ML769485">
    <property type="protein sequence ID" value="KAE9398291.1"/>
    <property type="molecule type" value="Genomic_DNA"/>
</dbReference>
<dbReference type="AlphaFoldDB" id="A0A6A4HL50"/>
<dbReference type="Gene3D" id="1.25.40.10">
    <property type="entry name" value="Tetratricopeptide repeat domain"/>
    <property type="match status" value="1"/>
</dbReference>
<dbReference type="InterPro" id="IPR000571">
    <property type="entry name" value="Znf_CCCH"/>
</dbReference>
<evidence type="ECO:0000256" key="1">
    <source>
        <dbReference type="ARBA" id="ARBA00022803"/>
    </source>
</evidence>
<dbReference type="PANTHER" id="PTHR46423">
    <property type="entry name" value="RNA POLYMERASE II-ASSOCIATED PROTEIN 3"/>
    <property type="match status" value="1"/>
</dbReference>
<evidence type="ECO:0000313" key="6">
    <source>
        <dbReference type="EMBL" id="KAE9398291.1"/>
    </source>
</evidence>
<evidence type="ECO:0000259" key="5">
    <source>
        <dbReference type="PROSITE" id="PS50103"/>
    </source>
</evidence>
<keyword evidence="7" id="KW-1185">Reference proteome</keyword>
<dbReference type="GO" id="GO:0008270">
    <property type="term" value="F:zinc ion binding"/>
    <property type="evidence" value="ECO:0007669"/>
    <property type="project" value="UniProtKB-KW"/>
</dbReference>
<dbReference type="InterPro" id="IPR051966">
    <property type="entry name" value="RPAP3"/>
</dbReference>
<evidence type="ECO:0000256" key="2">
    <source>
        <dbReference type="PROSITE-ProRule" id="PRU00339"/>
    </source>
</evidence>
<proteinExistence type="predicted"/>
<dbReference type="Gene3D" id="3.30.1370.210">
    <property type="match status" value="1"/>
</dbReference>
<protein>
    <recommendedName>
        <fullName evidence="5">C3H1-type domain-containing protein</fullName>
    </recommendedName>
</protein>
<reference evidence="6" key="1">
    <citation type="journal article" date="2019" name="Environ. Microbiol.">
        <title>Fungal ecological strategies reflected in gene transcription - a case study of two litter decomposers.</title>
        <authorList>
            <person name="Barbi F."/>
            <person name="Kohler A."/>
            <person name="Barry K."/>
            <person name="Baskaran P."/>
            <person name="Daum C."/>
            <person name="Fauchery L."/>
            <person name="Ihrmark K."/>
            <person name="Kuo A."/>
            <person name="LaButti K."/>
            <person name="Lipzen A."/>
            <person name="Morin E."/>
            <person name="Grigoriev I.V."/>
            <person name="Henrissat B."/>
            <person name="Lindahl B."/>
            <person name="Martin F."/>
        </authorList>
    </citation>
    <scope>NUCLEOTIDE SEQUENCE</scope>
    <source>
        <strain evidence="6">JB14</strain>
    </source>
</reference>
<evidence type="ECO:0000256" key="4">
    <source>
        <dbReference type="SAM" id="MobiDB-lite"/>
    </source>
</evidence>
<dbReference type="PROSITE" id="PS50103">
    <property type="entry name" value="ZF_C3H1"/>
    <property type="match status" value="1"/>
</dbReference>